<reference evidence="3" key="1">
    <citation type="submission" date="2022-10" db="EMBL/GenBank/DDBJ databases">
        <title>Genome assembly of Pristionchus species.</title>
        <authorList>
            <person name="Yoshida K."/>
            <person name="Sommer R.J."/>
        </authorList>
    </citation>
    <scope>NUCLEOTIDE SEQUENCE [LARGE SCALE GENOMIC DNA]</scope>
    <source>
        <strain evidence="3">RS5460</strain>
    </source>
</reference>
<dbReference type="Proteomes" id="UP001328107">
    <property type="component" value="Unassembled WGS sequence"/>
</dbReference>
<gene>
    <name evidence="2" type="ORF">PMAYCL1PPCAC_31418</name>
</gene>
<protein>
    <submittedName>
        <fullName evidence="2">Uncharacterized protein</fullName>
    </submittedName>
</protein>
<keyword evidence="3" id="KW-1185">Reference proteome</keyword>
<feature type="compositionally biased region" description="Basic and acidic residues" evidence="1">
    <location>
        <begin position="1"/>
        <end position="17"/>
    </location>
</feature>
<evidence type="ECO:0000256" key="1">
    <source>
        <dbReference type="SAM" id="MobiDB-lite"/>
    </source>
</evidence>
<dbReference type="EMBL" id="BTRK01000006">
    <property type="protein sequence ID" value="GMR61223.1"/>
    <property type="molecule type" value="Genomic_DNA"/>
</dbReference>
<feature type="non-terminal residue" evidence="2">
    <location>
        <position position="1"/>
    </location>
</feature>
<evidence type="ECO:0000313" key="2">
    <source>
        <dbReference type="EMBL" id="GMR61223.1"/>
    </source>
</evidence>
<name>A0AAN5DDM1_9BILA</name>
<sequence>CSWHRSSHEISKREQHGGNRRRLSISDNCQEGDNCVDARECSLLPIGVLAQLRGEVLEEPLKTGGVEGQSRRVVVIEGGVGRKSGTQPLDVLLVHHHLQWDGG</sequence>
<organism evidence="2 3">
    <name type="scientific">Pristionchus mayeri</name>
    <dbReference type="NCBI Taxonomy" id="1317129"/>
    <lineage>
        <taxon>Eukaryota</taxon>
        <taxon>Metazoa</taxon>
        <taxon>Ecdysozoa</taxon>
        <taxon>Nematoda</taxon>
        <taxon>Chromadorea</taxon>
        <taxon>Rhabditida</taxon>
        <taxon>Rhabditina</taxon>
        <taxon>Diplogasteromorpha</taxon>
        <taxon>Diplogasteroidea</taxon>
        <taxon>Neodiplogasteridae</taxon>
        <taxon>Pristionchus</taxon>
    </lineage>
</organism>
<evidence type="ECO:0000313" key="3">
    <source>
        <dbReference type="Proteomes" id="UP001328107"/>
    </source>
</evidence>
<proteinExistence type="predicted"/>
<dbReference type="AlphaFoldDB" id="A0AAN5DDM1"/>
<accession>A0AAN5DDM1</accession>
<comment type="caution">
    <text evidence="2">The sequence shown here is derived from an EMBL/GenBank/DDBJ whole genome shotgun (WGS) entry which is preliminary data.</text>
</comment>
<feature type="region of interest" description="Disordered" evidence="1">
    <location>
        <begin position="1"/>
        <end position="24"/>
    </location>
</feature>